<dbReference type="SUPFAM" id="SSF88659">
    <property type="entry name" value="Sigma3 and sigma4 domains of RNA polymerase sigma factors"/>
    <property type="match status" value="1"/>
</dbReference>
<feature type="coiled-coil region" evidence="5">
    <location>
        <begin position="131"/>
        <end position="161"/>
    </location>
</feature>
<reference evidence="8" key="1">
    <citation type="journal article" date="2019" name="Int. J. Syst. Evol. Microbiol.">
        <title>The Global Catalogue of Microorganisms (GCM) 10K type strain sequencing project: providing services to taxonomists for standard genome sequencing and annotation.</title>
        <authorList>
            <consortium name="The Broad Institute Genomics Platform"/>
            <consortium name="The Broad Institute Genome Sequencing Center for Infectious Disease"/>
            <person name="Wu L."/>
            <person name="Ma J."/>
        </authorList>
    </citation>
    <scope>NUCLEOTIDE SEQUENCE [LARGE SCALE GENOMIC DNA]</scope>
    <source>
        <strain evidence="8">CGMCC 1.6375</strain>
    </source>
</reference>
<evidence type="ECO:0000256" key="2">
    <source>
        <dbReference type="ARBA" id="ARBA00023015"/>
    </source>
</evidence>
<dbReference type="Gene3D" id="1.10.1740.10">
    <property type="match status" value="1"/>
</dbReference>
<organism evidence="7 8">
    <name type="scientific">Dyadobacter beijingensis</name>
    <dbReference type="NCBI Taxonomy" id="365489"/>
    <lineage>
        <taxon>Bacteria</taxon>
        <taxon>Pseudomonadati</taxon>
        <taxon>Bacteroidota</taxon>
        <taxon>Cytophagia</taxon>
        <taxon>Cytophagales</taxon>
        <taxon>Spirosomataceae</taxon>
        <taxon>Dyadobacter</taxon>
    </lineage>
</organism>
<dbReference type="Proteomes" id="UP000632339">
    <property type="component" value="Unassembled WGS sequence"/>
</dbReference>
<dbReference type="InterPro" id="IPR013249">
    <property type="entry name" value="RNA_pol_sigma70_r4_t2"/>
</dbReference>
<comment type="caution">
    <text evidence="7">The sequence shown here is derived from an EMBL/GenBank/DDBJ whole genome shotgun (WGS) entry which is preliminary data.</text>
</comment>
<protein>
    <submittedName>
        <fullName evidence="7">DNA-directed RNA polymerase sigma-70 factor</fullName>
    </submittedName>
</protein>
<accession>A0ABQ2HZB5</accession>
<dbReference type="EMBL" id="BMLI01000001">
    <property type="protein sequence ID" value="GGM93753.1"/>
    <property type="molecule type" value="Genomic_DNA"/>
</dbReference>
<evidence type="ECO:0000313" key="8">
    <source>
        <dbReference type="Proteomes" id="UP000632339"/>
    </source>
</evidence>
<comment type="similarity">
    <text evidence="1">Belongs to the sigma-70 factor family. ECF subfamily.</text>
</comment>
<feature type="domain" description="RNA polymerase sigma factor 70 region 4 type 2" evidence="6">
    <location>
        <begin position="143"/>
        <end position="194"/>
    </location>
</feature>
<dbReference type="InterPro" id="IPR013324">
    <property type="entry name" value="RNA_pol_sigma_r3/r4-like"/>
</dbReference>
<evidence type="ECO:0000313" key="7">
    <source>
        <dbReference type="EMBL" id="GGM93753.1"/>
    </source>
</evidence>
<gene>
    <name evidence="7" type="ORF">GCM10010967_28630</name>
</gene>
<evidence type="ECO:0000256" key="3">
    <source>
        <dbReference type="ARBA" id="ARBA00023082"/>
    </source>
</evidence>
<dbReference type="Pfam" id="PF08281">
    <property type="entry name" value="Sigma70_r4_2"/>
    <property type="match status" value="1"/>
</dbReference>
<keyword evidence="4" id="KW-0804">Transcription</keyword>
<evidence type="ECO:0000256" key="5">
    <source>
        <dbReference type="SAM" id="Coils"/>
    </source>
</evidence>
<dbReference type="GO" id="GO:0000428">
    <property type="term" value="C:DNA-directed RNA polymerase complex"/>
    <property type="evidence" value="ECO:0007669"/>
    <property type="project" value="UniProtKB-KW"/>
</dbReference>
<keyword evidence="3" id="KW-0731">Sigma factor</keyword>
<evidence type="ECO:0000256" key="1">
    <source>
        <dbReference type="ARBA" id="ARBA00010641"/>
    </source>
</evidence>
<name>A0ABQ2HZB5_9BACT</name>
<dbReference type="PANTHER" id="PTHR43133:SF46">
    <property type="entry name" value="RNA POLYMERASE SIGMA-70 FACTOR ECF SUBFAMILY"/>
    <property type="match status" value="1"/>
</dbReference>
<keyword evidence="8" id="KW-1185">Reference proteome</keyword>
<dbReference type="InterPro" id="IPR013325">
    <property type="entry name" value="RNA_pol_sigma_r2"/>
</dbReference>
<dbReference type="InterPro" id="IPR014284">
    <property type="entry name" value="RNA_pol_sigma-70_dom"/>
</dbReference>
<keyword evidence="7" id="KW-0240">DNA-directed RNA polymerase</keyword>
<proteinExistence type="inferred from homology"/>
<keyword evidence="5" id="KW-0175">Coiled coil</keyword>
<sequence>MPITKAAHSPADTAALRPPDACDQAVREAFQAGDRQAFAEIMQTYYPVLLNYGMQFQRDREFVKDCLHDLFIDLWNNRQKLSAVQKLKPYLLSSLRHRLFRETKRLRWFREAEELNDEYHLEVQFAIESYLVSHEVQHEELKRLQANLEKLSKRQREAIYLRFFQEMEYEDIARVMSIHYHSAVNLVYEALRMLRKNWFLSLITAISSIFQA</sequence>
<evidence type="ECO:0000256" key="4">
    <source>
        <dbReference type="ARBA" id="ARBA00023163"/>
    </source>
</evidence>
<dbReference type="InterPro" id="IPR039425">
    <property type="entry name" value="RNA_pol_sigma-70-like"/>
</dbReference>
<dbReference type="RefSeq" id="WP_019943180.1">
    <property type="nucleotide sequence ID" value="NZ_BMLI01000001.1"/>
</dbReference>
<dbReference type="Gene3D" id="1.10.10.10">
    <property type="entry name" value="Winged helix-like DNA-binding domain superfamily/Winged helix DNA-binding domain"/>
    <property type="match status" value="1"/>
</dbReference>
<evidence type="ECO:0000259" key="6">
    <source>
        <dbReference type="Pfam" id="PF08281"/>
    </source>
</evidence>
<keyword evidence="2" id="KW-0805">Transcription regulation</keyword>
<dbReference type="PANTHER" id="PTHR43133">
    <property type="entry name" value="RNA POLYMERASE ECF-TYPE SIGMA FACTO"/>
    <property type="match status" value="1"/>
</dbReference>
<dbReference type="NCBIfam" id="TIGR02937">
    <property type="entry name" value="sigma70-ECF"/>
    <property type="match status" value="1"/>
</dbReference>
<dbReference type="SUPFAM" id="SSF88946">
    <property type="entry name" value="Sigma2 domain of RNA polymerase sigma factors"/>
    <property type="match status" value="1"/>
</dbReference>
<dbReference type="InterPro" id="IPR036388">
    <property type="entry name" value="WH-like_DNA-bd_sf"/>
</dbReference>